<dbReference type="AlphaFoldDB" id="A0A4Z2HJ26"/>
<reference evidence="2 3" key="1">
    <citation type="submission" date="2019-03" db="EMBL/GenBank/DDBJ databases">
        <title>First draft genome of Liparis tanakae, snailfish: a comprehensive survey of snailfish specific genes.</title>
        <authorList>
            <person name="Kim W."/>
            <person name="Song I."/>
            <person name="Jeong J.-H."/>
            <person name="Kim D."/>
            <person name="Kim S."/>
            <person name="Ryu S."/>
            <person name="Song J.Y."/>
            <person name="Lee S.K."/>
        </authorList>
    </citation>
    <scope>NUCLEOTIDE SEQUENCE [LARGE SCALE GENOMIC DNA]</scope>
    <source>
        <tissue evidence="2">Muscle</tissue>
    </source>
</reference>
<name>A0A4Z2HJ26_9TELE</name>
<dbReference type="EMBL" id="SRLO01000233">
    <property type="protein sequence ID" value="TNN65560.1"/>
    <property type="molecule type" value="Genomic_DNA"/>
</dbReference>
<feature type="region of interest" description="Disordered" evidence="1">
    <location>
        <begin position="1"/>
        <end position="80"/>
    </location>
</feature>
<protein>
    <submittedName>
        <fullName evidence="2">Uncharacterized protein</fullName>
    </submittedName>
</protein>
<feature type="compositionally biased region" description="Polar residues" evidence="1">
    <location>
        <begin position="1"/>
        <end position="19"/>
    </location>
</feature>
<proteinExistence type="predicted"/>
<organism evidence="2 3">
    <name type="scientific">Liparis tanakae</name>
    <name type="common">Tanaka's snailfish</name>
    <dbReference type="NCBI Taxonomy" id="230148"/>
    <lineage>
        <taxon>Eukaryota</taxon>
        <taxon>Metazoa</taxon>
        <taxon>Chordata</taxon>
        <taxon>Craniata</taxon>
        <taxon>Vertebrata</taxon>
        <taxon>Euteleostomi</taxon>
        <taxon>Actinopterygii</taxon>
        <taxon>Neopterygii</taxon>
        <taxon>Teleostei</taxon>
        <taxon>Neoteleostei</taxon>
        <taxon>Acanthomorphata</taxon>
        <taxon>Eupercaria</taxon>
        <taxon>Perciformes</taxon>
        <taxon>Cottioidei</taxon>
        <taxon>Cottales</taxon>
        <taxon>Liparidae</taxon>
        <taxon>Liparis</taxon>
    </lineage>
</organism>
<comment type="caution">
    <text evidence="2">The sequence shown here is derived from an EMBL/GenBank/DDBJ whole genome shotgun (WGS) entry which is preliminary data.</text>
</comment>
<evidence type="ECO:0000256" key="1">
    <source>
        <dbReference type="SAM" id="MobiDB-lite"/>
    </source>
</evidence>
<gene>
    <name evidence="2" type="ORF">EYF80_024238</name>
</gene>
<evidence type="ECO:0000313" key="2">
    <source>
        <dbReference type="EMBL" id="TNN65560.1"/>
    </source>
</evidence>
<accession>A0A4Z2HJ26</accession>
<feature type="compositionally biased region" description="Basic and acidic residues" evidence="1">
    <location>
        <begin position="23"/>
        <end position="71"/>
    </location>
</feature>
<sequence length="80" mass="9073">MFHTQFTGKTHWAFTSSSTEEGDLTKGHSGDLQQLDRTRSHIPQREGEPDSGTGKRSDRTPPLKLDPAGRSDRRRRRRVG</sequence>
<evidence type="ECO:0000313" key="3">
    <source>
        <dbReference type="Proteomes" id="UP000314294"/>
    </source>
</evidence>
<keyword evidence="3" id="KW-1185">Reference proteome</keyword>
<dbReference type="Proteomes" id="UP000314294">
    <property type="component" value="Unassembled WGS sequence"/>
</dbReference>